<keyword evidence="3" id="KW-1185">Reference proteome</keyword>
<gene>
    <name evidence="2" type="ORF">GCM10022295_44430</name>
</gene>
<sequence>MWGVRRSGVGASGPGWALRALGAASSLGAGTGLGLAGTLRVVGYGLRGGVGTGFVGVGDVSLFGVEGLGVAAVVSVRFAGR</sequence>
<keyword evidence="1" id="KW-1133">Transmembrane helix</keyword>
<feature type="transmembrane region" description="Helical" evidence="1">
    <location>
        <begin position="60"/>
        <end position="80"/>
    </location>
</feature>
<evidence type="ECO:0000313" key="3">
    <source>
        <dbReference type="Proteomes" id="UP001500707"/>
    </source>
</evidence>
<reference evidence="3" key="1">
    <citation type="journal article" date="2019" name="Int. J. Syst. Evol. Microbiol.">
        <title>The Global Catalogue of Microorganisms (GCM) 10K type strain sequencing project: providing services to taxonomists for standard genome sequencing and annotation.</title>
        <authorList>
            <consortium name="The Broad Institute Genomics Platform"/>
            <consortium name="The Broad Institute Genome Sequencing Center for Infectious Disease"/>
            <person name="Wu L."/>
            <person name="Ma J."/>
        </authorList>
    </citation>
    <scope>NUCLEOTIDE SEQUENCE [LARGE SCALE GENOMIC DNA]</scope>
    <source>
        <strain evidence="3">JCM 17656</strain>
    </source>
</reference>
<evidence type="ECO:0000313" key="2">
    <source>
        <dbReference type="EMBL" id="GAA3557563.1"/>
    </source>
</evidence>
<organism evidence="2 3">
    <name type="scientific">Streptomyces osmaniensis</name>
    <dbReference type="NCBI Taxonomy" id="593134"/>
    <lineage>
        <taxon>Bacteria</taxon>
        <taxon>Bacillati</taxon>
        <taxon>Actinomycetota</taxon>
        <taxon>Actinomycetes</taxon>
        <taxon>Kitasatosporales</taxon>
        <taxon>Streptomycetaceae</taxon>
        <taxon>Streptomyces</taxon>
    </lineage>
</organism>
<evidence type="ECO:0000256" key="1">
    <source>
        <dbReference type="SAM" id="Phobius"/>
    </source>
</evidence>
<protein>
    <submittedName>
        <fullName evidence="2">Uncharacterized protein</fullName>
    </submittedName>
</protein>
<name>A0ABP6WYH0_9ACTN</name>
<comment type="caution">
    <text evidence="2">The sequence shown here is derived from an EMBL/GenBank/DDBJ whole genome shotgun (WGS) entry which is preliminary data.</text>
</comment>
<keyword evidence="1" id="KW-0812">Transmembrane</keyword>
<dbReference type="EMBL" id="BAABCE010000008">
    <property type="protein sequence ID" value="GAA3557563.1"/>
    <property type="molecule type" value="Genomic_DNA"/>
</dbReference>
<proteinExistence type="predicted"/>
<keyword evidence="1" id="KW-0472">Membrane</keyword>
<dbReference type="Proteomes" id="UP001500707">
    <property type="component" value="Unassembled WGS sequence"/>
</dbReference>
<accession>A0ABP6WYH0</accession>